<dbReference type="InterPro" id="IPR005754">
    <property type="entry name" value="Sortase"/>
</dbReference>
<sequence>MIPVRTPGGHRRIRAVATASLGTLGVVLLAAGLWPGLSGAPQPPPADEASHASSPQSAPPDTAATAALAEPGRVEPVRLRIPAIEVATSRLVPLGVREDGELEVPRDYDAVGWYRGGPWPGQPGPAVMGAHVDSDTGPAVFYRLGELRPGDTITVERAEGEAPVFTVYAVQRYRKEDFATGQVYGSTGGRPELRLITCGGGFDEATQTYESNTVVYAALSGARPAP</sequence>
<dbReference type="Proteomes" id="UP001500908">
    <property type="component" value="Unassembled WGS sequence"/>
</dbReference>
<dbReference type="NCBIfam" id="NF033748">
    <property type="entry name" value="class_F_sortase"/>
    <property type="match status" value="1"/>
</dbReference>
<dbReference type="InterPro" id="IPR023365">
    <property type="entry name" value="Sortase_dom-sf"/>
</dbReference>
<dbReference type="Pfam" id="PF04203">
    <property type="entry name" value="Sortase"/>
    <property type="match status" value="1"/>
</dbReference>
<evidence type="ECO:0000313" key="3">
    <source>
        <dbReference type="EMBL" id="GAA3764717.1"/>
    </source>
</evidence>
<dbReference type="RefSeq" id="WP_344976776.1">
    <property type="nucleotide sequence ID" value="NZ_BAABDD010000043.1"/>
</dbReference>
<keyword evidence="4" id="KW-1185">Reference proteome</keyword>
<feature type="region of interest" description="Disordered" evidence="2">
    <location>
        <begin position="39"/>
        <end position="64"/>
    </location>
</feature>
<proteinExistence type="predicted"/>
<dbReference type="Gene3D" id="2.40.260.10">
    <property type="entry name" value="Sortase"/>
    <property type="match status" value="1"/>
</dbReference>
<keyword evidence="1" id="KW-0378">Hydrolase</keyword>
<organism evidence="3 4">
    <name type="scientific">Salinactinospora qingdaonensis</name>
    <dbReference type="NCBI Taxonomy" id="702744"/>
    <lineage>
        <taxon>Bacteria</taxon>
        <taxon>Bacillati</taxon>
        <taxon>Actinomycetota</taxon>
        <taxon>Actinomycetes</taxon>
        <taxon>Streptosporangiales</taxon>
        <taxon>Nocardiopsidaceae</taxon>
        <taxon>Salinactinospora</taxon>
    </lineage>
</organism>
<reference evidence="4" key="1">
    <citation type="journal article" date="2019" name="Int. J. Syst. Evol. Microbiol.">
        <title>The Global Catalogue of Microorganisms (GCM) 10K type strain sequencing project: providing services to taxonomists for standard genome sequencing and annotation.</title>
        <authorList>
            <consortium name="The Broad Institute Genomics Platform"/>
            <consortium name="The Broad Institute Genome Sequencing Center for Infectious Disease"/>
            <person name="Wu L."/>
            <person name="Ma J."/>
        </authorList>
    </citation>
    <scope>NUCLEOTIDE SEQUENCE [LARGE SCALE GENOMIC DNA]</scope>
    <source>
        <strain evidence="4">JCM 17137</strain>
    </source>
</reference>
<gene>
    <name evidence="3" type="ORF">GCM10022402_47410</name>
</gene>
<dbReference type="SUPFAM" id="SSF63817">
    <property type="entry name" value="Sortase"/>
    <property type="match status" value="1"/>
</dbReference>
<accession>A0ABP7GFV3</accession>
<feature type="compositionally biased region" description="Low complexity" evidence="2">
    <location>
        <begin position="51"/>
        <end position="64"/>
    </location>
</feature>
<evidence type="ECO:0000313" key="4">
    <source>
        <dbReference type="Proteomes" id="UP001500908"/>
    </source>
</evidence>
<protein>
    <submittedName>
        <fullName evidence="3">Class F sortase</fullName>
    </submittedName>
</protein>
<name>A0ABP7GFV3_9ACTN</name>
<evidence type="ECO:0000256" key="1">
    <source>
        <dbReference type="ARBA" id="ARBA00022801"/>
    </source>
</evidence>
<dbReference type="InterPro" id="IPR042001">
    <property type="entry name" value="Sortase_F"/>
</dbReference>
<dbReference type="CDD" id="cd05829">
    <property type="entry name" value="Sortase_F"/>
    <property type="match status" value="1"/>
</dbReference>
<evidence type="ECO:0000256" key="2">
    <source>
        <dbReference type="SAM" id="MobiDB-lite"/>
    </source>
</evidence>
<dbReference type="EMBL" id="BAABDD010000043">
    <property type="protein sequence ID" value="GAA3764717.1"/>
    <property type="molecule type" value="Genomic_DNA"/>
</dbReference>
<comment type="caution">
    <text evidence="3">The sequence shown here is derived from an EMBL/GenBank/DDBJ whole genome shotgun (WGS) entry which is preliminary data.</text>
</comment>